<evidence type="ECO:0000313" key="2">
    <source>
        <dbReference type="Proteomes" id="UP000237000"/>
    </source>
</evidence>
<sequence length="117" mass="13513">MAFVYTAAAYFSISIMFVLPRVSKSSFDSQCLSQDRERSMARTNSQSLIFAETFSLIKECMPSLCCIVLIPRNHRRNDLEHKRPPISPFNIIPGFEDSQYRIRQLPKSFTAPQCHHI</sequence>
<comment type="caution">
    <text evidence="1">The sequence shown here is derived from an EMBL/GenBank/DDBJ whole genome shotgun (WGS) entry which is preliminary data.</text>
</comment>
<protein>
    <submittedName>
        <fullName evidence="1">Uncharacterized protein</fullName>
    </submittedName>
</protein>
<reference evidence="2" key="1">
    <citation type="submission" date="2016-06" db="EMBL/GenBank/DDBJ databases">
        <title>Parallel loss of symbiosis genes in relatives of nitrogen-fixing non-legume Parasponia.</title>
        <authorList>
            <person name="Van Velzen R."/>
            <person name="Holmer R."/>
            <person name="Bu F."/>
            <person name="Rutten L."/>
            <person name="Van Zeijl A."/>
            <person name="Liu W."/>
            <person name="Santuari L."/>
            <person name="Cao Q."/>
            <person name="Sharma T."/>
            <person name="Shen D."/>
            <person name="Roswanjaya Y."/>
            <person name="Wardhani T."/>
            <person name="Kalhor M.S."/>
            <person name="Jansen J."/>
            <person name="Van den Hoogen J."/>
            <person name="Gungor B."/>
            <person name="Hartog M."/>
            <person name="Hontelez J."/>
            <person name="Verver J."/>
            <person name="Yang W.-C."/>
            <person name="Schijlen E."/>
            <person name="Repin R."/>
            <person name="Schilthuizen M."/>
            <person name="Schranz E."/>
            <person name="Heidstra R."/>
            <person name="Miyata K."/>
            <person name="Fedorova E."/>
            <person name="Kohlen W."/>
            <person name="Bisseling T."/>
            <person name="Smit S."/>
            <person name="Geurts R."/>
        </authorList>
    </citation>
    <scope>NUCLEOTIDE SEQUENCE [LARGE SCALE GENOMIC DNA]</scope>
    <source>
        <strain evidence="2">cv. RG33-2</strain>
    </source>
</reference>
<dbReference type="Proteomes" id="UP000237000">
    <property type="component" value="Unassembled WGS sequence"/>
</dbReference>
<dbReference type="AlphaFoldDB" id="A0A2P5CAU4"/>
<proteinExistence type="predicted"/>
<evidence type="ECO:0000313" key="1">
    <source>
        <dbReference type="EMBL" id="PON58152.1"/>
    </source>
</evidence>
<name>A0A2P5CAU4_TREOI</name>
<dbReference type="EMBL" id="JXTC01000389">
    <property type="protein sequence ID" value="PON58152.1"/>
    <property type="molecule type" value="Genomic_DNA"/>
</dbReference>
<accession>A0A2P5CAU4</accession>
<dbReference type="InParanoid" id="A0A2P5CAU4"/>
<keyword evidence="2" id="KW-1185">Reference proteome</keyword>
<gene>
    <name evidence="1" type="ORF">TorRG33x02_291780</name>
</gene>
<organism evidence="1 2">
    <name type="scientific">Trema orientale</name>
    <name type="common">Charcoal tree</name>
    <name type="synonym">Celtis orientalis</name>
    <dbReference type="NCBI Taxonomy" id="63057"/>
    <lineage>
        <taxon>Eukaryota</taxon>
        <taxon>Viridiplantae</taxon>
        <taxon>Streptophyta</taxon>
        <taxon>Embryophyta</taxon>
        <taxon>Tracheophyta</taxon>
        <taxon>Spermatophyta</taxon>
        <taxon>Magnoliopsida</taxon>
        <taxon>eudicotyledons</taxon>
        <taxon>Gunneridae</taxon>
        <taxon>Pentapetalae</taxon>
        <taxon>rosids</taxon>
        <taxon>fabids</taxon>
        <taxon>Rosales</taxon>
        <taxon>Cannabaceae</taxon>
        <taxon>Trema</taxon>
    </lineage>
</organism>